<proteinExistence type="predicted"/>
<evidence type="ECO:0000259" key="1">
    <source>
        <dbReference type="Pfam" id="PF26130"/>
    </source>
</evidence>
<evidence type="ECO:0000313" key="2">
    <source>
        <dbReference type="EMBL" id="GAA0153297.1"/>
    </source>
</evidence>
<name>A0AAV3PTN1_LITER</name>
<dbReference type="InterPro" id="IPR058594">
    <property type="entry name" value="PB1-like_dom_pln"/>
</dbReference>
<evidence type="ECO:0000313" key="3">
    <source>
        <dbReference type="Proteomes" id="UP001454036"/>
    </source>
</evidence>
<dbReference type="Pfam" id="PF26130">
    <property type="entry name" value="PB1-like"/>
    <property type="match status" value="1"/>
</dbReference>
<dbReference type="AlphaFoldDB" id="A0AAV3PTN1"/>
<keyword evidence="3" id="KW-1185">Reference proteome</keyword>
<protein>
    <recommendedName>
        <fullName evidence="1">PB1-like domain-containing protein</fullName>
    </recommendedName>
</protein>
<reference evidence="2 3" key="1">
    <citation type="submission" date="2024-01" db="EMBL/GenBank/DDBJ databases">
        <title>The complete chloroplast genome sequence of Lithospermum erythrorhizon: insights into the phylogenetic relationship among Boraginaceae species and the maternal lineages of purple gromwells.</title>
        <authorList>
            <person name="Okada T."/>
            <person name="Watanabe K."/>
        </authorList>
    </citation>
    <scope>NUCLEOTIDE SEQUENCE [LARGE SCALE GENOMIC DNA]</scope>
</reference>
<comment type="caution">
    <text evidence="2">The sequence shown here is derived from an EMBL/GenBank/DDBJ whole genome shotgun (WGS) entry which is preliminary data.</text>
</comment>
<accession>A0AAV3PTN1</accession>
<dbReference type="Proteomes" id="UP001454036">
    <property type="component" value="Unassembled WGS sequence"/>
</dbReference>
<feature type="domain" description="PB1-like" evidence="1">
    <location>
        <begin position="2"/>
        <end position="72"/>
    </location>
</feature>
<gene>
    <name evidence="2" type="ORF">LIER_43219</name>
</gene>
<sequence>MMRCIDLVELDFFNMSDMNYIVVSCGYKLSTYVLYLYRIPGVDLDNGLRPLQCDAHVVEFLQHGKYWKFVDVFYDASPLLCIARLCVTVPSTKVVISEDDGEFATKVGDDVELAPKLVMILSLPQSLVPCLCFHG</sequence>
<dbReference type="EMBL" id="BAABME010033563">
    <property type="protein sequence ID" value="GAA0153297.1"/>
    <property type="molecule type" value="Genomic_DNA"/>
</dbReference>
<organism evidence="2 3">
    <name type="scientific">Lithospermum erythrorhizon</name>
    <name type="common">Purple gromwell</name>
    <name type="synonym">Lithospermum officinale var. erythrorhizon</name>
    <dbReference type="NCBI Taxonomy" id="34254"/>
    <lineage>
        <taxon>Eukaryota</taxon>
        <taxon>Viridiplantae</taxon>
        <taxon>Streptophyta</taxon>
        <taxon>Embryophyta</taxon>
        <taxon>Tracheophyta</taxon>
        <taxon>Spermatophyta</taxon>
        <taxon>Magnoliopsida</taxon>
        <taxon>eudicotyledons</taxon>
        <taxon>Gunneridae</taxon>
        <taxon>Pentapetalae</taxon>
        <taxon>asterids</taxon>
        <taxon>lamiids</taxon>
        <taxon>Boraginales</taxon>
        <taxon>Boraginaceae</taxon>
        <taxon>Boraginoideae</taxon>
        <taxon>Lithospermeae</taxon>
        <taxon>Lithospermum</taxon>
    </lineage>
</organism>